<evidence type="ECO:0000313" key="6">
    <source>
        <dbReference type="Proteomes" id="UP000272015"/>
    </source>
</evidence>
<dbReference type="Gene3D" id="3.20.20.60">
    <property type="entry name" value="Phosphoenolpyruvate-binding domains"/>
    <property type="match status" value="1"/>
</dbReference>
<accession>A0A3A5MHX8</accession>
<evidence type="ECO:0000256" key="3">
    <source>
        <dbReference type="ARBA" id="ARBA00023239"/>
    </source>
</evidence>
<dbReference type="Proteomes" id="UP000272015">
    <property type="component" value="Unassembled WGS sequence"/>
</dbReference>
<reference evidence="5 6" key="1">
    <citation type="submission" date="2018-09" db="EMBL/GenBank/DDBJ databases">
        <title>Novel species of Cryobacterium.</title>
        <authorList>
            <person name="Liu Q."/>
            <person name="Xin Y.-H."/>
        </authorList>
    </citation>
    <scope>NUCLEOTIDE SEQUENCE [LARGE SCALE GENOMIC DNA]</scope>
    <source>
        <strain evidence="5 6">Hh39</strain>
    </source>
</reference>
<keyword evidence="6" id="KW-1185">Reference proteome</keyword>
<sequence>MVEQIARLGFDFMVIDGQHGVLGYAEMRDALVAVTAGGCPLPFARVCANEPGEIGRMLDAGARGIIVPMVNTAEDARLAARAARYATSGGQRSYSPVRHGAHFAVTPGQTDAGVIVLVMIETREALAQIEEILDTDGIDGVFVGPYDLSLALGADVPLQVSVRPELESAISRVCEAAARRSKIAGIYCGTGEEAVQRAREGFTLINTCHDMTALRAGMGAELAAVVERGLTLATHLEEELRAH</sequence>
<comment type="similarity">
    <text evidence="1">Belongs to the HpcH/HpaI aldolase family.</text>
</comment>
<dbReference type="GO" id="GO:0016832">
    <property type="term" value="F:aldehyde-lyase activity"/>
    <property type="evidence" value="ECO:0007669"/>
    <property type="project" value="TreeGrafter"/>
</dbReference>
<dbReference type="AlphaFoldDB" id="A0A3A5MHX8"/>
<proteinExistence type="inferred from homology"/>
<evidence type="ECO:0000256" key="1">
    <source>
        <dbReference type="ARBA" id="ARBA00005568"/>
    </source>
</evidence>
<dbReference type="PANTHER" id="PTHR30502:SF0">
    <property type="entry name" value="PHOSPHOENOLPYRUVATE CARBOXYLASE FAMILY PROTEIN"/>
    <property type="match status" value="1"/>
</dbReference>
<dbReference type="OrthoDB" id="3353438at2"/>
<dbReference type="EMBL" id="QZVS01000069">
    <property type="protein sequence ID" value="RJT89757.1"/>
    <property type="molecule type" value="Genomic_DNA"/>
</dbReference>
<comment type="caution">
    <text evidence="5">The sequence shown here is derived from an EMBL/GenBank/DDBJ whole genome shotgun (WGS) entry which is preliminary data.</text>
</comment>
<evidence type="ECO:0000313" key="5">
    <source>
        <dbReference type="EMBL" id="RJT89757.1"/>
    </source>
</evidence>
<keyword evidence="3" id="KW-0456">Lyase</keyword>
<keyword evidence="2" id="KW-0479">Metal-binding</keyword>
<dbReference type="InterPro" id="IPR005000">
    <property type="entry name" value="Aldolase/citrate-lyase_domain"/>
</dbReference>
<organism evidence="5 6">
    <name type="scientific">Cryobacterium melibiosiphilum</name>
    <dbReference type="NCBI Taxonomy" id="995039"/>
    <lineage>
        <taxon>Bacteria</taxon>
        <taxon>Bacillati</taxon>
        <taxon>Actinomycetota</taxon>
        <taxon>Actinomycetes</taxon>
        <taxon>Micrococcales</taxon>
        <taxon>Microbacteriaceae</taxon>
        <taxon>Cryobacterium</taxon>
    </lineage>
</organism>
<dbReference type="InterPro" id="IPR040442">
    <property type="entry name" value="Pyrv_kinase-like_dom_sf"/>
</dbReference>
<dbReference type="Pfam" id="PF03328">
    <property type="entry name" value="HpcH_HpaI"/>
    <property type="match status" value="1"/>
</dbReference>
<name>A0A3A5MHX8_9MICO</name>
<dbReference type="GO" id="GO:0005737">
    <property type="term" value="C:cytoplasm"/>
    <property type="evidence" value="ECO:0007669"/>
    <property type="project" value="TreeGrafter"/>
</dbReference>
<evidence type="ECO:0000259" key="4">
    <source>
        <dbReference type="Pfam" id="PF03328"/>
    </source>
</evidence>
<dbReference type="PANTHER" id="PTHR30502">
    <property type="entry name" value="2-KETO-3-DEOXY-L-RHAMNONATE ALDOLASE"/>
    <property type="match status" value="1"/>
</dbReference>
<feature type="domain" description="HpcH/HpaI aldolase/citrate lyase" evidence="4">
    <location>
        <begin position="1"/>
        <end position="184"/>
    </location>
</feature>
<dbReference type="GO" id="GO:0046872">
    <property type="term" value="F:metal ion binding"/>
    <property type="evidence" value="ECO:0007669"/>
    <property type="project" value="UniProtKB-KW"/>
</dbReference>
<dbReference type="SUPFAM" id="SSF51621">
    <property type="entry name" value="Phosphoenolpyruvate/pyruvate domain"/>
    <property type="match status" value="1"/>
</dbReference>
<protein>
    <submittedName>
        <fullName evidence="5">Aldolase</fullName>
    </submittedName>
</protein>
<dbReference type="InterPro" id="IPR050251">
    <property type="entry name" value="HpcH-HpaI_aldolase"/>
</dbReference>
<evidence type="ECO:0000256" key="2">
    <source>
        <dbReference type="ARBA" id="ARBA00022723"/>
    </source>
</evidence>
<gene>
    <name evidence="5" type="ORF">D6T64_05925</name>
</gene>
<dbReference type="InterPro" id="IPR015813">
    <property type="entry name" value="Pyrv/PenolPyrv_kinase-like_dom"/>
</dbReference>